<organism evidence="2 3">
    <name type="scientific">Lentithecium fluviatile CBS 122367</name>
    <dbReference type="NCBI Taxonomy" id="1168545"/>
    <lineage>
        <taxon>Eukaryota</taxon>
        <taxon>Fungi</taxon>
        <taxon>Dikarya</taxon>
        <taxon>Ascomycota</taxon>
        <taxon>Pezizomycotina</taxon>
        <taxon>Dothideomycetes</taxon>
        <taxon>Pleosporomycetidae</taxon>
        <taxon>Pleosporales</taxon>
        <taxon>Massarineae</taxon>
        <taxon>Lentitheciaceae</taxon>
        <taxon>Lentithecium</taxon>
    </lineage>
</organism>
<sequence length="147" mass="15473">MRGTFASLLVFAVTVSAIGDAIVINESSDTIYLWSVGDTTGEQVTIQPGGLWSEEFRRGSINPGVAIKITKEEGGLNAGAPTQILGYTLDGARVWYSLDAVNGEPFAGQALEVMSNGGGSIVWPEGKDIGDVTRDTSSEEDVVFTIS</sequence>
<name>A0A6G1IXJ7_9PLEO</name>
<gene>
    <name evidence="2" type="ORF">K458DRAFT_369091</name>
</gene>
<dbReference type="OrthoDB" id="3682664at2759"/>
<protein>
    <submittedName>
        <fullName evidence="2">Uncharacterized protein</fullName>
    </submittedName>
</protein>
<reference evidence="2" key="1">
    <citation type="journal article" date="2020" name="Stud. Mycol.">
        <title>101 Dothideomycetes genomes: a test case for predicting lifestyles and emergence of pathogens.</title>
        <authorList>
            <person name="Haridas S."/>
            <person name="Albert R."/>
            <person name="Binder M."/>
            <person name="Bloem J."/>
            <person name="Labutti K."/>
            <person name="Salamov A."/>
            <person name="Andreopoulos B."/>
            <person name="Baker S."/>
            <person name="Barry K."/>
            <person name="Bills G."/>
            <person name="Bluhm B."/>
            <person name="Cannon C."/>
            <person name="Castanera R."/>
            <person name="Culley D."/>
            <person name="Daum C."/>
            <person name="Ezra D."/>
            <person name="Gonzalez J."/>
            <person name="Henrissat B."/>
            <person name="Kuo A."/>
            <person name="Liang C."/>
            <person name="Lipzen A."/>
            <person name="Lutzoni F."/>
            <person name="Magnuson J."/>
            <person name="Mondo S."/>
            <person name="Nolan M."/>
            <person name="Ohm R."/>
            <person name="Pangilinan J."/>
            <person name="Park H.-J."/>
            <person name="Ramirez L."/>
            <person name="Alfaro M."/>
            <person name="Sun H."/>
            <person name="Tritt A."/>
            <person name="Yoshinaga Y."/>
            <person name="Zwiers L.-H."/>
            <person name="Turgeon B."/>
            <person name="Goodwin S."/>
            <person name="Spatafora J."/>
            <person name="Crous P."/>
            <person name="Grigoriev I."/>
        </authorList>
    </citation>
    <scope>NUCLEOTIDE SEQUENCE</scope>
    <source>
        <strain evidence="2">CBS 122367</strain>
    </source>
</reference>
<accession>A0A6G1IXJ7</accession>
<dbReference type="Pfam" id="PF04681">
    <property type="entry name" value="Bys1"/>
    <property type="match status" value="1"/>
</dbReference>
<dbReference type="PANTHER" id="PTHR36195">
    <property type="entry name" value="DOMAIN PROTEIN, PUTATIVE (AFU_ORTHOLOGUE AFUA_5G01990)-RELATED-RELATED"/>
    <property type="match status" value="1"/>
</dbReference>
<dbReference type="AlphaFoldDB" id="A0A6G1IXJ7"/>
<dbReference type="Proteomes" id="UP000799291">
    <property type="component" value="Unassembled WGS sequence"/>
</dbReference>
<dbReference type="InterPro" id="IPR006771">
    <property type="entry name" value="CetA-like"/>
</dbReference>
<dbReference type="EMBL" id="MU005585">
    <property type="protein sequence ID" value="KAF2682964.1"/>
    <property type="molecule type" value="Genomic_DNA"/>
</dbReference>
<evidence type="ECO:0000313" key="2">
    <source>
        <dbReference type="EMBL" id="KAF2682964.1"/>
    </source>
</evidence>
<keyword evidence="1" id="KW-0732">Signal</keyword>
<feature type="chain" id="PRO_5026335482" evidence="1">
    <location>
        <begin position="22"/>
        <end position="147"/>
    </location>
</feature>
<evidence type="ECO:0000256" key="1">
    <source>
        <dbReference type="SAM" id="SignalP"/>
    </source>
</evidence>
<feature type="signal peptide" evidence="1">
    <location>
        <begin position="1"/>
        <end position="21"/>
    </location>
</feature>
<keyword evidence="3" id="KW-1185">Reference proteome</keyword>
<evidence type="ECO:0000313" key="3">
    <source>
        <dbReference type="Proteomes" id="UP000799291"/>
    </source>
</evidence>
<dbReference type="PANTHER" id="PTHR36195:SF4">
    <property type="entry name" value="DOMAIN PROTEIN, PUTATIVE (AFU_ORTHOLOGUE AFUA_5G01990)-RELATED"/>
    <property type="match status" value="1"/>
</dbReference>
<proteinExistence type="predicted"/>